<evidence type="ECO:0000256" key="11">
    <source>
        <dbReference type="ARBA" id="ARBA00047635"/>
    </source>
</evidence>
<feature type="domain" description="A to I editase" evidence="13">
    <location>
        <begin position="264"/>
        <end position="608"/>
    </location>
</feature>
<dbReference type="STRING" id="520822.A0A151I1V0"/>
<feature type="transmembrane region" description="Helical" evidence="12">
    <location>
        <begin position="12"/>
        <end position="32"/>
    </location>
</feature>
<dbReference type="PANTHER" id="PTHR46516:SF1">
    <property type="entry name" value="TRNA-SPECIFIC ADENOSINE DEAMINASE 1"/>
    <property type="match status" value="1"/>
</dbReference>
<comment type="cofactor">
    <cofactor evidence="5">
        <name>1D-myo-inositol hexakisphosphate</name>
        <dbReference type="ChEBI" id="CHEBI:58130"/>
    </cofactor>
</comment>
<dbReference type="PROSITE" id="PS50141">
    <property type="entry name" value="A_DEAMIN_EDITASE"/>
    <property type="match status" value="1"/>
</dbReference>
<keyword evidence="12" id="KW-1133">Transmembrane helix</keyword>
<evidence type="ECO:0000256" key="10">
    <source>
        <dbReference type="ARBA" id="ARBA00041760"/>
    </source>
</evidence>
<keyword evidence="12" id="KW-0812">Transmembrane</keyword>
<evidence type="ECO:0000256" key="5">
    <source>
        <dbReference type="ARBA" id="ARBA00037026"/>
    </source>
</evidence>
<dbReference type="EC" id="3.5.4.34" evidence="8"/>
<evidence type="ECO:0000256" key="6">
    <source>
        <dbReference type="ARBA" id="ARBA00037784"/>
    </source>
</evidence>
<dbReference type="InterPro" id="IPR002466">
    <property type="entry name" value="A_deamin"/>
</dbReference>
<protein>
    <recommendedName>
        <fullName evidence="9">tRNA-specific adenosine deaminase 1</fullName>
        <ecNumber evidence="8">3.5.4.34</ecNumber>
    </recommendedName>
    <alternativeName>
        <fullName evidence="10">tRNA-specific adenosine-37 deaminase</fullName>
    </alternativeName>
</protein>
<keyword evidence="15" id="KW-1185">Reference proteome</keyword>
<dbReference type="GO" id="GO:0046872">
    <property type="term" value="F:metal ion binding"/>
    <property type="evidence" value="ECO:0007669"/>
    <property type="project" value="UniProtKB-KW"/>
</dbReference>
<dbReference type="GO" id="GO:0003723">
    <property type="term" value="F:RNA binding"/>
    <property type="evidence" value="ECO:0007669"/>
    <property type="project" value="InterPro"/>
</dbReference>
<dbReference type="GO" id="GO:0043829">
    <property type="term" value="F:tRNA-specific adenosine-37 deaminase activity"/>
    <property type="evidence" value="ECO:0007669"/>
    <property type="project" value="UniProtKB-EC"/>
</dbReference>
<dbReference type="EMBL" id="KQ976573">
    <property type="protein sequence ID" value="KYM80380.1"/>
    <property type="molecule type" value="Genomic_DNA"/>
</dbReference>
<evidence type="ECO:0000259" key="13">
    <source>
        <dbReference type="PROSITE" id="PS50141"/>
    </source>
</evidence>
<sequence length="610" mass="69292">MSEIKDDPREVLVLLNSLGFVGITAIQLKAFMKGKKIRERERQQQKDEIKTKIINKQQTLLREAYRHHNIANYSLSNIIPSESSNSLDDESVVKVRIRCISKEEDVQKQRCSKTNVIKSDEKLSQTKCNKPDAIEVAESNRIYCEQNYFNTKSYPVITSSKSEIKQISKCLTKNSHLAERCKQNLKINEQMKPTTSIHPSSAPVLSNYISQSESKSVTSDPTGNIRTQKKYNFLKKTSKPNAHEWTVLSGIVLKNADSSMSVVALATGTKCLGDSELSKDSREEKGSRLSDSHAEVLSRRAFIRYLYDQIDLTLSDSGSAIFSRNDKNKIELNSNISFHFFSSQTPCGDCSIFPKLETNGLSPCKISINKDANGHVIIESYKDVHRTGAKCVKGEGAQDPHLPGADYHIVGPLRTKPGRGDPTSSLSCSDKIAKWLILGLQGSLLSLLISPIKLESITIGGDSPFSLDAMERGLYKRFNNKLVRVNIFQAKTVFMHKKGQQRSYPCPISIIWCAVRNSALEIAVAGRKQGITKKRKGNNLLITRRMLLQNFLQIFDKYQNYYSEIRHPKKITYYDWKQWSIIYQNEWKQLKRELFHNWPCKPMHLQNFAL</sequence>
<keyword evidence="2" id="KW-0479">Metal-binding</keyword>
<keyword evidence="3" id="KW-0378">Hydrolase</keyword>
<keyword evidence="4" id="KW-0862">Zinc</keyword>
<comment type="similarity">
    <text evidence="7">Belongs to the ADAT1 family.</text>
</comment>
<dbReference type="Proteomes" id="UP000078540">
    <property type="component" value="Unassembled WGS sequence"/>
</dbReference>
<organism evidence="14 15">
    <name type="scientific">Atta colombica</name>
    <dbReference type="NCBI Taxonomy" id="520822"/>
    <lineage>
        <taxon>Eukaryota</taxon>
        <taxon>Metazoa</taxon>
        <taxon>Ecdysozoa</taxon>
        <taxon>Arthropoda</taxon>
        <taxon>Hexapoda</taxon>
        <taxon>Insecta</taxon>
        <taxon>Pterygota</taxon>
        <taxon>Neoptera</taxon>
        <taxon>Endopterygota</taxon>
        <taxon>Hymenoptera</taxon>
        <taxon>Apocrita</taxon>
        <taxon>Aculeata</taxon>
        <taxon>Formicoidea</taxon>
        <taxon>Formicidae</taxon>
        <taxon>Myrmicinae</taxon>
        <taxon>Atta</taxon>
    </lineage>
</organism>
<comment type="catalytic activity">
    <reaction evidence="11">
        <text>adenosine(37) in tRNA(Ala) + H2O + H(+) = inosine(37) in tRNA(Ala) + NH4(+)</text>
        <dbReference type="Rhea" id="RHEA:50968"/>
        <dbReference type="Rhea" id="RHEA-COMP:12855"/>
        <dbReference type="Rhea" id="RHEA-COMP:12856"/>
        <dbReference type="ChEBI" id="CHEBI:15377"/>
        <dbReference type="ChEBI" id="CHEBI:15378"/>
        <dbReference type="ChEBI" id="CHEBI:28938"/>
        <dbReference type="ChEBI" id="CHEBI:74411"/>
        <dbReference type="ChEBI" id="CHEBI:82852"/>
        <dbReference type="EC" id="3.5.4.34"/>
    </reaction>
</comment>
<dbReference type="AlphaFoldDB" id="A0A151I1V0"/>
<name>A0A151I1V0_9HYME</name>
<reference evidence="14 15" key="1">
    <citation type="submission" date="2015-09" db="EMBL/GenBank/DDBJ databases">
        <title>Atta colombica WGS genome.</title>
        <authorList>
            <person name="Nygaard S."/>
            <person name="Hu H."/>
            <person name="Boomsma J."/>
            <person name="Zhang G."/>
        </authorList>
    </citation>
    <scope>NUCLEOTIDE SEQUENCE [LARGE SCALE GENOMIC DNA]</scope>
    <source>
        <strain evidence="14">Treedump-2</strain>
        <tissue evidence="14">Whole body</tissue>
    </source>
</reference>
<evidence type="ECO:0000256" key="12">
    <source>
        <dbReference type="SAM" id="Phobius"/>
    </source>
</evidence>
<comment type="function">
    <text evidence="6">Specifically deaminates adenosine-37 to inosine in tRNA-Ala.</text>
</comment>
<evidence type="ECO:0000313" key="15">
    <source>
        <dbReference type="Proteomes" id="UP000078540"/>
    </source>
</evidence>
<gene>
    <name evidence="14" type="ORF">ALC53_09167</name>
</gene>
<dbReference type="Pfam" id="PF02137">
    <property type="entry name" value="A_deamin"/>
    <property type="match status" value="1"/>
</dbReference>
<accession>A0A151I1V0</accession>
<evidence type="ECO:0000256" key="8">
    <source>
        <dbReference type="ARBA" id="ARBA00038940"/>
    </source>
</evidence>
<evidence type="ECO:0000313" key="14">
    <source>
        <dbReference type="EMBL" id="KYM80380.1"/>
    </source>
</evidence>
<evidence type="ECO:0000256" key="1">
    <source>
        <dbReference type="ARBA" id="ARBA00022694"/>
    </source>
</evidence>
<dbReference type="SMART" id="SM00552">
    <property type="entry name" value="ADEAMc"/>
    <property type="match status" value="1"/>
</dbReference>
<proteinExistence type="inferred from homology"/>
<keyword evidence="12" id="KW-0472">Membrane</keyword>
<evidence type="ECO:0000256" key="2">
    <source>
        <dbReference type="ARBA" id="ARBA00022723"/>
    </source>
</evidence>
<dbReference type="PANTHER" id="PTHR46516">
    <property type="entry name" value="TRNA-SPECIFIC ADENOSINE DEAMINASE 1"/>
    <property type="match status" value="1"/>
</dbReference>
<keyword evidence="1" id="KW-0819">tRNA processing</keyword>
<evidence type="ECO:0000256" key="3">
    <source>
        <dbReference type="ARBA" id="ARBA00022801"/>
    </source>
</evidence>
<evidence type="ECO:0000256" key="4">
    <source>
        <dbReference type="ARBA" id="ARBA00022833"/>
    </source>
</evidence>
<dbReference type="GO" id="GO:0008033">
    <property type="term" value="P:tRNA processing"/>
    <property type="evidence" value="ECO:0007669"/>
    <property type="project" value="UniProtKB-KW"/>
</dbReference>
<evidence type="ECO:0000256" key="7">
    <source>
        <dbReference type="ARBA" id="ARBA00038326"/>
    </source>
</evidence>
<evidence type="ECO:0000256" key="9">
    <source>
        <dbReference type="ARBA" id="ARBA00040502"/>
    </source>
</evidence>